<dbReference type="Proteomes" id="UP000054279">
    <property type="component" value="Unassembled WGS sequence"/>
</dbReference>
<feature type="transmembrane region" description="Helical" evidence="1">
    <location>
        <begin position="63"/>
        <end position="90"/>
    </location>
</feature>
<accession>A0A0C9UA43</accession>
<name>A0A0C9UA43_SPHS4</name>
<keyword evidence="1" id="KW-0812">Transmembrane</keyword>
<evidence type="ECO:0000313" key="2">
    <source>
        <dbReference type="EMBL" id="KIJ25912.1"/>
    </source>
</evidence>
<proteinExistence type="predicted"/>
<evidence type="ECO:0000256" key="1">
    <source>
        <dbReference type="SAM" id="Phobius"/>
    </source>
</evidence>
<evidence type="ECO:0000313" key="4">
    <source>
        <dbReference type="Proteomes" id="UP000054279"/>
    </source>
</evidence>
<keyword evidence="1" id="KW-0472">Membrane</keyword>
<dbReference type="HOGENOM" id="CLU_2005373_0_0_1"/>
<gene>
    <name evidence="3" type="ORF">M422DRAFT_252749</name>
    <name evidence="2" type="ORF">M422DRAFT_273101</name>
</gene>
<keyword evidence="4" id="KW-1185">Reference proteome</keyword>
<keyword evidence="1" id="KW-1133">Transmembrane helix</keyword>
<dbReference type="AlphaFoldDB" id="A0A0C9UA43"/>
<dbReference type="EMBL" id="KN837393">
    <property type="protein sequence ID" value="KIJ25912.1"/>
    <property type="molecule type" value="Genomic_DNA"/>
</dbReference>
<sequence length="124" mass="13495">MLKKVIQVRRKDTASRDTAKEDMANKAMVKEATTKEGTKKVIGMREDIATSVKAVNHVLLKEVFTLFLCAASLGVIVSLTAASVLTWATVELGKLSQTSWPIGTVFVTSGNLSLWPRTSIMLVD</sequence>
<evidence type="ECO:0000313" key="3">
    <source>
        <dbReference type="EMBL" id="KIJ43838.1"/>
    </source>
</evidence>
<dbReference type="EMBL" id="KN837120">
    <property type="protein sequence ID" value="KIJ43838.1"/>
    <property type="molecule type" value="Genomic_DNA"/>
</dbReference>
<organism evidence="2 4">
    <name type="scientific">Sphaerobolus stellatus (strain SS14)</name>
    <dbReference type="NCBI Taxonomy" id="990650"/>
    <lineage>
        <taxon>Eukaryota</taxon>
        <taxon>Fungi</taxon>
        <taxon>Dikarya</taxon>
        <taxon>Basidiomycota</taxon>
        <taxon>Agaricomycotina</taxon>
        <taxon>Agaricomycetes</taxon>
        <taxon>Phallomycetidae</taxon>
        <taxon>Geastrales</taxon>
        <taxon>Sphaerobolaceae</taxon>
        <taxon>Sphaerobolus</taxon>
    </lineage>
</organism>
<reference evidence="2 4" key="1">
    <citation type="submission" date="2014-06" db="EMBL/GenBank/DDBJ databases">
        <title>Evolutionary Origins and Diversification of the Mycorrhizal Mutualists.</title>
        <authorList>
            <consortium name="DOE Joint Genome Institute"/>
            <consortium name="Mycorrhizal Genomics Consortium"/>
            <person name="Kohler A."/>
            <person name="Kuo A."/>
            <person name="Nagy L.G."/>
            <person name="Floudas D."/>
            <person name="Copeland A."/>
            <person name="Barry K.W."/>
            <person name="Cichocki N."/>
            <person name="Veneault-Fourrey C."/>
            <person name="LaButti K."/>
            <person name="Lindquist E.A."/>
            <person name="Lipzen A."/>
            <person name="Lundell T."/>
            <person name="Morin E."/>
            <person name="Murat C."/>
            <person name="Riley R."/>
            <person name="Ohm R."/>
            <person name="Sun H."/>
            <person name="Tunlid A."/>
            <person name="Henrissat B."/>
            <person name="Grigoriev I.V."/>
            <person name="Hibbett D.S."/>
            <person name="Martin F."/>
        </authorList>
    </citation>
    <scope>NUCLEOTIDE SEQUENCE [LARGE SCALE GENOMIC DNA]</scope>
    <source>
        <strain evidence="2 4">SS14</strain>
    </source>
</reference>
<protein>
    <submittedName>
        <fullName evidence="2">Uncharacterized protein</fullName>
    </submittedName>
</protein>